<dbReference type="InterPro" id="IPR013783">
    <property type="entry name" value="Ig-like_fold"/>
</dbReference>
<feature type="non-terminal residue" evidence="5">
    <location>
        <position position="909"/>
    </location>
</feature>
<reference evidence="5 6" key="1">
    <citation type="submission" date="2018-11" db="EMBL/GenBank/DDBJ databases">
        <title>Genomes From Bacteria Associated with the Canine Oral Cavity: a Test Case for Automated Genome-Based Taxonomic Assignment.</title>
        <authorList>
            <person name="Coil D.A."/>
            <person name="Jospin G."/>
            <person name="Darling A.E."/>
            <person name="Wallis C."/>
            <person name="Davis I.J."/>
            <person name="Harris S."/>
            <person name="Eisen J.A."/>
            <person name="Holcombe L.J."/>
            <person name="O'Flynn C."/>
        </authorList>
    </citation>
    <scope>NUCLEOTIDE SEQUENCE [LARGE SCALE GENOMIC DNA]</scope>
    <source>
        <strain evidence="5 6">OH2822_COT-296</strain>
    </source>
</reference>
<proteinExistence type="inferred from homology"/>
<evidence type="ECO:0000313" key="6">
    <source>
        <dbReference type="Proteomes" id="UP000280935"/>
    </source>
</evidence>
<dbReference type="GO" id="GO:0016020">
    <property type="term" value="C:membrane"/>
    <property type="evidence" value="ECO:0007669"/>
    <property type="project" value="InterPro"/>
</dbReference>
<evidence type="ECO:0000259" key="4">
    <source>
        <dbReference type="Pfam" id="PF06280"/>
    </source>
</evidence>
<comment type="caution">
    <text evidence="5">The sequence shown here is derived from an EMBL/GenBank/DDBJ whole genome shotgun (WGS) entry which is preliminary data.</text>
</comment>
<evidence type="ECO:0000313" key="5">
    <source>
        <dbReference type="EMBL" id="RRD47064.1"/>
    </source>
</evidence>
<dbReference type="GO" id="GO:0004252">
    <property type="term" value="F:serine-type endopeptidase activity"/>
    <property type="evidence" value="ECO:0007669"/>
    <property type="project" value="InterPro"/>
</dbReference>
<dbReference type="EMBL" id="RQYT01000083">
    <property type="protein sequence ID" value="RRD47064.1"/>
    <property type="molecule type" value="Genomic_DNA"/>
</dbReference>
<dbReference type="Proteomes" id="UP000280935">
    <property type="component" value="Unassembled WGS sequence"/>
</dbReference>
<sequence>RGDRDHTFTTGSTCVIAEKQVAKEANTTSCNTAETLTAATTQITVPAGGTTTIDYTLTPDTTTRHWTQGWATLNSADDTQPDLVVPYLGFVGDWNAEPIIDHPEESGKTPVLDGILGPDQANHTELYGPLGNVETSTQWLSPNGDGFFDELFPLYMMLRSAAEVRFEVVKDGTVVRTFGKERNVTRLPLALLPPAIQSAAEGATNQAWDGTLYNPATGEFETVPDADLGTYHYRIQARLSEEFEWQTTELSIGVDTVAPEASYTVTTGADGSRTYTVKATDDRSGLDNPAGVFARDAATGTVFEPTLTDVYTFTVPTEVASSDSYVEILAMDQAGNSTQLRDFYRTKPVRVLNSHRLDRWIGKESVPFLIPEISDGKAVVELITSPEVDRVTFNGTPVEITDGQARVLVPLTPGRSELAFVAYSNTGQELGTATHWIGYDETPPDLQITSAPVNAAGQLEPGPDGTITVTGRVTDDLAPAGELVLLDNGVTEVPLDDQGNFSYTITPTESQSFLVLVALDHASTYRKVEDYANSTSKAWSISGRANPVGLHILFDDPELRGGRFGQPAYLVSPDFQDLEIINQDAGPGEIASRLTLKGRLSEAPASFEVDGKPVQLDDQQRFSIPLDLRNAINKVGYVAVSKGGERIEGSWRFVHDRALPGIDLTIDPRIHADGAIYLTQQPADIALSGEVWDNEFGYRLSVNGNVIEEFTNMWDAGADNRRPFQTRVPAARGGDSMLLSLMDEIGNGFERRVPVVLDDTAPEVSIDGPKDRVSRTAEFAITGTDENLEGLVVHLDGQQVAAEVVEVHAHPEASYTEFRQRVAMASTDSSAARETSKQVTVRLGDVKDLAPGRHALTAVATDKAGNTAAAASAFVLDEAPTITGPDALTIEPGKDPRQVIRENYQATDP</sequence>
<evidence type="ECO:0000256" key="3">
    <source>
        <dbReference type="SAM" id="MobiDB-lite"/>
    </source>
</evidence>
<dbReference type="InterPro" id="IPR010435">
    <property type="entry name" value="C5a/SBT2-like_Fn3"/>
</dbReference>
<name>A0A3P1WKM5_9ACTN</name>
<organism evidence="5 6">
    <name type="scientific">Arachnia propionica</name>
    <dbReference type="NCBI Taxonomy" id="1750"/>
    <lineage>
        <taxon>Bacteria</taxon>
        <taxon>Bacillati</taxon>
        <taxon>Actinomycetota</taxon>
        <taxon>Actinomycetes</taxon>
        <taxon>Propionibacteriales</taxon>
        <taxon>Propionibacteriaceae</taxon>
        <taxon>Arachnia</taxon>
    </lineage>
</organism>
<feature type="non-terminal residue" evidence="5">
    <location>
        <position position="1"/>
    </location>
</feature>
<accession>A0A3P1WKM5</accession>
<feature type="region of interest" description="Disordered" evidence="3">
    <location>
        <begin position="890"/>
        <end position="909"/>
    </location>
</feature>
<gene>
    <name evidence="5" type="ORF">EII35_15265</name>
</gene>
<dbReference type="RefSeq" id="WP_185744394.1">
    <property type="nucleotide sequence ID" value="NZ_RQYT01000083.1"/>
</dbReference>
<dbReference type="GO" id="GO:0005975">
    <property type="term" value="P:carbohydrate metabolic process"/>
    <property type="evidence" value="ECO:0007669"/>
    <property type="project" value="UniProtKB-ARBA"/>
</dbReference>
<keyword evidence="2" id="KW-0732">Signal</keyword>
<dbReference type="Gene3D" id="2.60.40.1710">
    <property type="entry name" value="Subtilisin-like superfamily"/>
    <property type="match status" value="1"/>
</dbReference>
<evidence type="ECO:0000256" key="2">
    <source>
        <dbReference type="ARBA" id="ARBA00022729"/>
    </source>
</evidence>
<dbReference type="AlphaFoldDB" id="A0A3P1WKM5"/>
<dbReference type="Pfam" id="PF06280">
    <property type="entry name" value="fn3_5"/>
    <property type="match status" value="1"/>
</dbReference>
<protein>
    <recommendedName>
        <fullName evidence="4">C5a peptidase/Subtilisin-like protease SBT2-like Fn3-like domain-containing protein</fullName>
    </recommendedName>
</protein>
<evidence type="ECO:0000256" key="1">
    <source>
        <dbReference type="ARBA" id="ARBA00011073"/>
    </source>
</evidence>
<dbReference type="Gene3D" id="2.60.40.10">
    <property type="entry name" value="Immunoglobulins"/>
    <property type="match status" value="1"/>
</dbReference>
<feature type="domain" description="C5a peptidase/Subtilisin-like protease SBT2-like Fn3-like" evidence="4">
    <location>
        <begin position="18"/>
        <end position="88"/>
    </location>
</feature>
<comment type="similarity">
    <text evidence="1">Belongs to the peptidase S8 family.</text>
</comment>